<dbReference type="PROSITE" id="PS00455">
    <property type="entry name" value="AMP_BINDING"/>
    <property type="match status" value="1"/>
</dbReference>
<comment type="similarity">
    <text evidence="1">Belongs to the ATP-dependent AMP-binding enzyme family.</text>
</comment>
<dbReference type="PANTHER" id="PTHR43107:SF15">
    <property type="entry name" value="FATTY ACID TRANSPORT PROTEIN 3, ISOFORM A"/>
    <property type="match status" value="1"/>
</dbReference>
<dbReference type="GO" id="GO:0044539">
    <property type="term" value="P:long-chain fatty acid import into cell"/>
    <property type="evidence" value="ECO:0007669"/>
    <property type="project" value="TreeGrafter"/>
</dbReference>
<keyword evidence="3" id="KW-0547">Nucleotide-binding</keyword>
<dbReference type="InterPro" id="IPR025110">
    <property type="entry name" value="AMP-bd_C"/>
</dbReference>
<dbReference type="InterPro" id="IPR000873">
    <property type="entry name" value="AMP-dep_synth/lig_dom"/>
</dbReference>
<evidence type="ECO:0000256" key="4">
    <source>
        <dbReference type="ARBA" id="ARBA00022840"/>
    </source>
</evidence>
<evidence type="ECO:0000313" key="8">
    <source>
        <dbReference type="Proteomes" id="UP000295117"/>
    </source>
</evidence>
<gene>
    <name evidence="7" type="ORF">DE4585_01898</name>
</gene>
<dbReference type="EMBL" id="PECH01000006">
    <property type="protein sequence ID" value="TDZ83103.1"/>
    <property type="molecule type" value="Genomic_DNA"/>
</dbReference>
<keyword evidence="2 7" id="KW-0436">Ligase</keyword>
<dbReference type="InterPro" id="IPR042099">
    <property type="entry name" value="ANL_N_sf"/>
</dbReference>
<dbReference type="GO" id="GO:0005524">
    <property type="term" value="F:ATP binding"/>
    <property type="evidence" value="ECO:0007669"/>
    <property type="project" value="UniProtKB-KW"/>
</dbReference>
<organism evidence="7 8">
    <name type="scientific">Mycobacteroides salmoniphilum</name>
    <dbReference type="NCBI Taxonomy" id="404941"/>
    <lineage>
        <taxon>Bacteria</taxon>
        <taxon>Bacillati</taxon>
        <taxon>Actinomycetota</taxon>
        <taxon>Actinomycetes</taxon>
        <taxon>Mycobacteriales</taxon>
        <taxon>Mycobacteriaceae</taxon>
        <taxon>Mycobacteroides</taxon>
    </lineage>
</organism>
<dbReference type="InterPro" id="IPR020845">
    <property type="entry name" value="AMP-binding_CS"/>
</dbReference>
<evidence type="ECO:0000256" key="1">
    <source>
        <dbReference type="ARBA" id="ARBA00006432"/>
    </source>
</evidence>
<name>A0A4V6QF59_9MYCO</name>
<evidence type="ECO:0000259" key="5">
    <source>
        <dbReference type="Pfam" id="PF00501"/>
    </source>
</evidence>
<evidence type="ECO:0000259" key="6">
    <source>
        <dbReference type="Pfam" id="PF13193"/>
    </source>
</evidence>
<protein>
    <submittedName>
        <fullName evidence="7">Long-chain-fatty-acid--CoA ligase FadD17</fullName>
        <ecNumber evidence="7">6.2.1.3</ecNumber>
    </submittedName>
</protein>
<dbReference type="SUPFAM" id="SSF56801">
    <property type="entry name" value="Acetyl-CoA synthetase-like"/>
    <property type="match status" value="1"/>
</dbReference>
<dbReference type="Proteomes" id="UP000295117">
    <property type="component" value="Unassembled WGS sequence"/>
</dbReference>
<evidence type="ECO:0000313" key="7">
    <source>
        <dbReference type="EMBL" id="TDZ83103.1"/>
    </source>
</evidence>
<keyword evidence="4" id="KW-0067">ATP-binding</keyword>
<reference evidence="7 8" key="1">
    <citation type="journal article" date="2019" name="Sci. Rep.">
        <title>Extended insight into the Mycobacterium chelonae-abscessus complex through whole genome sequencing of Mycobacterium salmoniphilum outbreak and Mycobacterium salmoniphilum-like strains.</title>
        <authorList>
            <person name="Behra P.R.K."/>
            <person name="Das S."/>
            <person name="Pettersson B.M.F."/>
            <person name="Shirreff L."/>
            <person name="DuCote T."/>
            <person name="Jacobsson K.G."/>
            <person name="Ennis D.G."/>
            <person name="Kirsebom L.A."/>
        </authorList>
    </citation>
    <scope>NUCLEOTIDE SEQUENCE [LARGE SCALE GENOMIC DNA]</scope>
    <source>
        <strain evidence="7 8">DE 4585</strain>
    </source>
</reference>
<evidence type="ECO:0000256" key="3">
    <source>
        <dbReference type="ARBA" id="ARBA00022741"/>
    </source>
</evidence>
<dbReference type="Pfam" id="PF13193">
    <property type="entry name" value="AMP-binding_C"/>
    <property type="match status" value="1"/>
</dbReference>
<dbReference type="AlphaFoldDB" id="A0A4V6QF59"/>
<dbReference type="EC" id="6.2.1.3" evidence="7"/>
<comment type="caution">
    <text evidence="7">The sequence shown here is derived from an EMBL/GenBank/DDBJ whole genome shotgun (WGS) entry which is preliminary data.</text>
</comment>
<evidence type="ECO:0000256" key="2">
    <source>
        <dbReference type="ARBA" id="ARBA00022598"/>
    </source>
</evidence>
<dbReference type="Gene3D" id="3.40.50.12780">
    <property type="entry name" value="N-terminal domain of ligase-like"/>
    <property type="match status" value="1"/>
</dbReference>
<dbReference type="GO" id="GO:0005886">
    <property type="term" value="C:plasma membrane"/>
    <property type="evidence" value="ECO:0007669"/>
    <property type="project" value="TreeGrafter"/>
</dbReference>
<feature type="domain" description="AMP-dependent synthetase/ligase" evidence="5">
    <location>
        <begin position="34"/>
        <end position="381"/>
    </location>
</feature>
<dbReference type="Pfam" id="PF00501">
    <property type="entry name" value="AMP-binding"/>
    <property type="match status" value="1"/>
</dbReference>
<dbReference type="GO" id="GO:0004467">
    <property type="term" value="F:long-chain fatty acid-CoA ligase activity"/>
    <property type="evidence" value="ECO:0007669"/>
    <property type="project" value="UniProtKB-EC"/>
</dbReference>
<proteinExistence type="inferred from homology"/>
<feature type="domain" description="AMP-binding enzyme C-terminal" evidence="6">
    <location>
        <begin position="432"/>
        <end position="508"/>
    </location>
</feature>
<dbReference type="GO" id="GO:0005324">
    <property type="term" value="F:long-chain fatty acid transmembrane transporter activity"/>
    <property type="evidence" value="ECO:0007669"/>
    <property type="project" value="TreeGrafter"/>
</dbReference>
<dbReference type="RefSeq" id="WP_134070846.1">
    <property type="nucleotide sequence ID" value="NZ_PECH01000006.1"/>
</dbReference>
<dbReference type="InterPro" id="IPR045851">
    <property type="entry name" value="AMP-bd_C_sf"/>
</dbReference>
<accession>A0A4V6QF59</accession>
<dbReference type="Gene3D" id="3.30.300.30">
    <property type="match status" value="1"/>
</dbReference>
<sequence>MTAASTARAGAPRADIATMLLDRVGDCHPGLRTRGRDWTWDDVVNECAARGALARKLRAGGPFHIGVLLENVPDFVFWLGAAALTGATIVGINPTRGPAEMAAEIRHTDCQLIVTDTQHLDRLRGLDLGVTADRFLAIDSPGYLALIDENRTVAVASEGVGADSLLLLLFTSGTTGASKAVKCSQGRLAQIAYLATEKFGHNRRDVDYCCMPLFHGNALMALWAPALANGATICLTPTFSASRFLPDVRYFGATFFTYVGKALGYLLATPEQSDDADNQLVRGFGTEASPEDQAVFRRRFGAELFEGYGSSEGGGAVALDPDTPTGALGRPAHEGVSIVDPQTLNDCVAAIIDEHGRVLNVDDAVGEIVDKQGRRGFEGYYKNDDADADRIRNGWYWTGDLGYLDAAGFIYFAGRRGDWIRVDGENTSALTIERVLRRHPAVIAAGVYAVPDPRSGDQVMASIEVADPDAFDVDGFVEYLSLQEDLGSKGIPRFLRVSANLPVTGSNKVLKRELQQQRWHTDEPVFRWEGRGAPVFQRMGPQHKTALDAQFTAYGRQRLL</sequence>
<dbReference type="PANTHER" id="PTHR43107">
    <property type="entry name" value="LONG-CHAIN FATTY ACID TRANSPORT PROTEIN"/>
    <property type="match status" value="1"/>
</dbReference>